<dbReference type="Gene3D" id="1.10.510.10">
    <property type="entry name" value="Transferase(Phosphotransferase) domain 1"/>
    <property type="match status" value="1"/>
</dbReference>
<keyword evidence="3" id="KW-0808">Transferase</keyword>
<protein>
    <recommendedName>
        <fullName evidence="1">non-specific serine/threonine protein kinase</fullName>
        <ecNumber evidence="1">2.7.11.1</ecNumber>
    </recommendedName>
</protein>
<evidence type="ECO:0000256" key="4">
    <source>
        <dbReference type="ARBA" id="ARBA00022741"/>
    </source>
</evidence>
<evidence type="ECO:0000256" key="6">
    <source>
        <dbReference type="ARBA" id="ARBA00022840"/>
    </source>
</evidence>
<proteinExistence type="predicted"/>
<dbReference type="Pfam" id="PF00069">
    <property type="entry name" value="Pkinase"/>
    <property type="match status" value="1"/>
</dbReference>
<dbReference type="AlphaFoldDB" id="B8HXM1"/>
<gene>
    <name evidence="12" type="ordered locus">Cyan7425_4253</name>
</gene>
<evidence type="ECO:0000256" key="7">
    <source>
        <dbReference type="ARBA" id="ARBA00047899"/>
    </source>
</evidence>
<dbReference type="InterPro" id="IPR011009">
    <property type="entry name" value="Kinase-like_dom_sf"/>
</dbReference>
<dbReference type="PROSITE" id="PS00107">
    <property type="entry name" value="PROTEIN_KINASE_ATP"/>
    <property type="match status" value="1"/>
</dbReference>
<dbReference type="HOGENOM" id="CLU_414312_0_0_3"/>
<dbReference type="SMART" id="SM00220">
    <property type="entry name" value="S_TKc"/>
    <property type="match status" value="1"/>
</dbReference>
<dbReference type="CDD" id="cd14014">
    <property type="entry name" value="STKc_PknB_like"/>
    <property type="match status" value="1"/>
</dbReference>
<dbReference type="eggNOG" id="COG1672">
    <property type="taxonomic scope" value="Bacteria"/>
</dbReference>
<evidence type="ECO:0000256" key="2">
    <source>
        <dbReference type="ARBA" id="ARBA00022527"/>
    </source>
</evidence>
<organism evidence="12">
    <name type="scientific">Cyanothece sp. (strain PCC 7425 / ATCC 29141)</name>
    <dbReference type="NCBI Taxonomy" id="395961"/>
    <lineage>
        <taxon>Bacteria</taxon>
        <taxon>Bacillati</taxon>
        <taxon>Cyanobacteriota</taxon>
        <taxon>Cyanophyceae</taxon>
        <taxon>Gomontiellales</taxon>
        <taxon>Cyanothecaceae</taxon>
        <taxon>Cyanothece</taxon>
    </lineage>
</organism>
<dbReference type="eggNOG" id="COG0515">
    <property type="taxonomic scope" value="Bacteria"/>
</dbReference>
<dbReference type="InterPro" id="IPR000719">
    <property type="entry name" value="Prot_kinase_dom"/>
</dbReference>
<evidence type="ECO:0000256" key="1">
    <source>
        <dbReference type="ARBA" id="ARBA00012513"/>
    </source>
</evidence>
<dbReference type="OrthoDB" id="502668at2"/>
<accession>B8HXM1</accession>
<feature type="compositionally biased region" description="Polar residues" evidence="10">
    <location>
        <begin position="1"/>
        <end position="11"/>
    </location>
</feature>
<sequence>MLPEIENSQTPGPRKRDFEFPGAPLSLDSPLYVPRSPVEEQIYQAVEKPGSVIRIQAPRRMGKSSLLTRVLAHAETLGYQVAKLDFQTADEAVFSHPDKFLRWFSSNVSWKLRLRPRLDDYWDSEIGSKVSCTFYFEDYVLEQSDRPVVLALNEVNLVFEQPEIAKDFLPLLRYWHEQSKQVEAFQKLRLVIVHSTEVYVPLQIHQSPFNVGLPIKLAEFNLAQTQDLARRYGLDWGNGEEEAVQLTALLSVVGGSPYRLSLAFYYLARGELTLAEVLQTAASPLGIYGNHLQDLLVTLQQDPNLKAALGQVMTQDRVAELDPIATYKLNSLGLVKLGEQGIELSCELYRRYFQSQFMPAGALQTAVTESLEPLQPEPVGVSTPVPVFAQDSILLGGRYCRLDQLGQGGFSTTYLAEDTHRPGNPQCVIKQLAGWFNPEDLADARRLFATEAQTLEQLGNHEQIPRLLAYFEQEDNFYIVQEFVLGTPLSQEMVNQPPWSGSEAIDFLLSILPVLDFVHQHQTIHRDIKPDNIMRRQRDGQLILIDFGVAKKLMRSSPTQPQRTVAVGTWGYAPLEQQQGHPQFNSDLYALGVTTIQGLTACPPDQLPRTDELELDWRSLADPELNPWLATLLEGMVKQNYQERYQSAAEVLADLRMITGYG</sequence>
<dbReference type="SUPFAM" id="SSF52540">
    <property type="entry name" value="P-loop containing nucleoside triphosphate hydrolases"/>
    <property type="match status" value="1"/>
</dbReference>
<dbReference type="Gene3D" id="3.40.50.300">
    <property type="entry name" value="P-loop containing nucleotide triphosphate hydrolases"/>
    <property type="match status" value="1"/>
</dbReference>
<dbReference type="Gene3D" id="3.30.200.20">
    <property type="entry name" value="Phosphorylase Kinase, domain 1"/>
    <property type="match status" value="1"/>
</dbReference>
<name>B8HXM1_CYAP4</name>
<keyword evidence="2 12" id="KW-0723">Serine/threonine-protein kinase</keyword>
<dbReference type="GO" id="GO:0004674">
    <property type="term" value="F:protein serine/threonine kinase activity"/>
    <property type="evidence" value="ECO:0007669"/>
    <property type="project" value="UniProtKB-KW"/>
</dbReference>
<dbReference type="STRING" id="395961.Cyan7425_4253"/>
<evidence type="ECO:0000256" key="3">
    <source>
        <dbReference type="ARBA" id="ARBA00022679"/>
    </source>
</evidence>
<evidence type="ECO:0000256" key="8">
    <source>
        <dbReference type="ARBA" id="ARBA00048679"/>
    </source>
</evidence>
<evidence type="ECO:0000259" key="11">
    <source>
        <dbReference type="PROSITE" id="PS50011"/>
    </source>
</evidence>
<feature type="binding site" evidence="9">
    <location>
        <position position="430"/>
    </location>
    <ligand>
        <name>ATP</name>
        <dbReference type="ChEBI" id="CHEBI:30616"/>
    </ligand>
</feature>
<dbReference type="GO" id="GO:0005524">
    <property type="term" value="F:ATP binding"/>
    <property type="evidence" value="ECO:0007669"/>
    <property type="project" value="UniProtKB-UniRule"/>
</dbReference>
<evidence type="ECO:0000256" key="5">
    <source>
        <dbReference type="ARBA" id="ARBA00022777"/>
    </source>
</evidence>
<feature type="region of interest" description="Disordered" evidence="10">
    <location>
        <begin position="1"/>
        <end position="20"/>
    </location>
</feature>
<dbReference type="KEGG" id="cyn:Cyan7425_4253"/>
<evidence type="ECO:0000256" key="10">
    <source>
        <dbReference type="SAM" id="MobiDB-lite"/>
    </source>
</evidence>
<dbReference type="EMBL" id="CP001344">
    <property type="protein sequence ID" value="ACL46566.1"/>
    <property type="molecule type" value="Genomic_DNA"/>
</dbReference>
<reference evidence="12" key="1">
    <citation type="submission" date="2009-01" db="EMBL/GenBank/DDBJ databases">
        <title>Complete sequence of chromosome Cyanothece sp. PCC 7425.</title>
        <authorList>
            <consortium name="US DOE Joint Genome Institute"/>
            <person name="Lucas S."/>
            <person name="Copeland A."/>
            <person name="Lapidus A."/>
            <person name="Glavina del Rio T."/>
            <person name="Dalin E."/>
            <person name="Tice H."/>
            <person name="Bruce D."/>
            <person name="Goodwin L."/>
            <person name="Pitluck S."/>
            <person name="Sims D."/>
            <person name="Meineke L."/>
            <person name="Brettin T."/>
            <person name="Detter J.C."/>
            <person name="Han C."/>
            <person name="Larimer F."/>
            <person name="Land M."/>
            <person name="Hauser L."/>
            <person name="Kyrpides N."/>
            <person name="Ovchinnikova G."/>
            <person name="Liberton M."/>
            <person name="Stoeckel J."/>
            <person name="Banerjee A."/>
            <person name="Singh A."/>
            <person name="Page L."/>
            <person name="Sato H."/>
            <person name="Zhao L."/>
            <person name="Sherman L."/>
            <person name="Pakrasi H."/>
            <person name="Richardson P."/>
        </authorList>
    </citation>
    <scope>NUCLEOTIDE SEQUENCE</scope>
    <source>
        <strain evidence="12">PCC 7425</strain>
    </source>
</reference>
<dbReference type="InterPro" id="IPR017441">
    <property type="entry name" value="Protein_kinase_ATP_BS"/>
</dbReference>
<dbReference type="PROSITE" id="PS50011">
    <property type="entry name" value="PROTEIN_KINASE_DOM"/>
    <property type="match status" value="1"/>
</dbReference>
<keyword evidence="6 9" id="KW-0067">ATP-binding</keyword>
<feature type="domain" description="Protein kinase" evidence="11">
    <location>
        <begin position="399"/>
        <end position="657"/>
    </location>
</feature>
<comment type="catalytic activity">
    <reaction evidence="7">
        <text>L-threonyl-[protein] + ATP = O-phospho-L-threonyl-[protein] + ADP + H(+)</text>
        <dbReference type="Rhea" id="RHEA:46608"/>
        <dbReference type="Rhea" id="RHEA-COMP:11060"/>
        <dbReference type="Rhea" id="RHEA-COMP:11605"/>
        <dbReference type="ChEBI" id="CHEBI:15378"/>
        <dbReference type="ChEBI" id="CHEBI:30013"/>
        <dbReference type="ChEBI" id="CHEBI:30616"/>
        <dbReference type="ChEBI" id="CHEBI:61977"/>
        <dbReference type="ChEBI" id="CHEBI:456216"/>
        <dbReference type="EC" id="2.7.11.1"/>
    </reaction>
</comment>
<dbReference type="InterPro" id="IPR027417">
    <property type="entry name" value="P-loop_NTPase"/>
</dbReference>
<dbReference type="Pfam" id="PF14516">
    <property type="entry name" value="AAA_35"/>
    <property type="match status" value="1"/>
</dbReference>
<comment type="catalytic activity">
    <reaction evidence="8">
        <text>L-seryl-[protein] + ATP = O-phospho-L-seryl-[protein] + ADP + H(+)</text>
        <dbReference type="Rhea" id="RHEA:17989"/>
        <dbReference type="Rhea" id="RHEA-COMP:9863"/>
        <dbReference type="Rhea" id="RHEA-COMP:11604"/>
        <dbReference type="ChEBI" id="CHEBI:15378"/>
        <dbReference type="ChEBI" id="CHEBI:29999"/>
        <dbReference type="ChEBI" id="CHEBI:30616"/>
        <dbReference type="ChEBI" id="CHEBI:83421"/>
        <dbReference type="ChEBI" id="CHEBI:456216"/>
        <dbReference type="EC" id="2.7.11.1"/>
    </reaction>
</comment>
<dbReference type="SUPFAM" id="SSF56112">
    <property type="entry name" value="Protein kinase-like (PK-like)"/>
    <property type="match status" value="1"/>
</dbReference>
<keyword evidence="5 12" id="KW-0418">Kinase</keyword>
<dbReference type="EC" id="2.7.11.1" evidence="1"/>
<dbReference type="PANTHER" id="PTHR24363">
    <property type="entry name" value="SERINE/THREONINE PROTEIN KINASE"/>
    <property type="match status" value="1"/>
</dbReference>
<evidence type="ECO:0000313" key="12">
    <source>
        <dbReference type="EMBL" id="ACL46566.1"/>
    </source>
</evidence>
<keyword evidence="4 9" id="KW-0547">Nucleotide-binding</keyword>
<evidence type="ECO:0000256" key="9">
    <source>
        <dbReference type="PROSITE-ProRule" id="PRU10141"/>
    </source>
</evidence>
<dbReference type="PANTHER" id="PTHR24363:SF0">
    <property type="entry name" value="SERINE_THREONINE KINASE LIKE DOMAIN CONTAINING 1"/>
    <property type="match status" value="1"/>
</dbReference>